<feature type="chain" id="PRO_5011690177" evidence="1">
    <location>
        <begin position="21"/>
        <end position="428"/>
    </location>
</feature>
<evidence type="ECO:0000259" key="2">
    <source>
        <dbReference type="Pfam" id="PF01979"/>
    </source>
</evidence>
<dbReference type="InterPro" id="IPR051781">
    <property type="entry name" value="Metallo-dep_Hydrolase"/>
</dbReference>
<dbReference type="OrthoDB" id="783596at2"/>
<dbReference type="InterPro" id="IPR032466">
    <property type="entry name" value="Metal_Hydrolase"/>
</dbReference>
<dbReference type="STRING" id="563176.SAMN04488090_2589"/>
<dbReference type="RefSeq" id="WP_093202619.1">
    <property type="nucleotide sequence ID" value="NZ_FNGS01000004.1"/>
</dbReference>
<dbReference type="Gene3D" id="2.30.40.10">
    <property type="entry name" value="Urease, subunit C, domain 1"/>
    <property type="match status" value="1"/>
</dbReference>
<keyword evidence="1" id="KW-0732">Signal</keyword>
<proteinExistence type="predicted"/>
<dbReference type="GO" id="GO:0016810">
    <property type="term" value="F:hydrolase activity, acting on carbon-nitrogen (but not peptide) bonds"/>
    <property type="evidence" value="ECO:0007669"/>
    <property type="project" value="InterPro"/>
</dbReference>
<evidence type="ECO:0000256" key="1">
    <source>
        <dbReference type="SAM" id="SignalP"/>
    </source>
</evidence>
<dbReference type="Gene3D" id="3.20.20.140">
    <property type="entry name" value="Metal-dependent hydrolases"/>
    <property type="match status" value="1"/>
</dbReference>
<name>A0A1G9QDP2_9BACT</name>
<dbReference type="Proteomes" id="UP000198901">
    <property type="component" value="Unassembled WGS sequence"/>
</dbReference>
<dbReference type="AlphaFoldDB" id="A0A1G9QDP2"/>
<dbReference type="EMBL" id="FNGS01000004">
    <property type="protein sequence ID" value="SDM09192.1"/>
    <property type="molecule type" value="Genomic_DNA"/>
</dbReference>
<organism evidence="3 4">
    <name type="scientific">Siphonobacter aquaeclarae</name>
    <dbReference type="NCBI Taxonomy" id="563176"/>
    <lineage>
        <taxon>Bacteria</taxon>
        <taxon>Pseudomonadati</taxon>
        <taxon>Bacteroidota</taxon>
        <taxon>Cytophagia</taxon>
        <taxon>Cytophagales</taxon>
        <taxon>Cytophagaceae</taxon>
        <taxon>Siphonobacter</taxon>
    </lineage>
</organism>
<evidence type="ECO:0000313" key="4">
    <source>
        <dbReference type="Proteomes" id="UP000198901"/>
    </source>
</evidence>
<feature type="domain" description="Amidohydrolase-related" evidence="2">
    <location>
        <begin position="345"/>
        <end position="407"/>
    </location>
</feature>
<feature type="signal peptide" evidence="1">
    <location>
        <begin position="1"/>
        <end position="20"/>
    </location>
</feature>
<dbReference type="SUPFAM" id="SSF51338">
    <property type="entry name" value="Composite domain of metallo-dependent hydrolases"/>
    <property type="match status" value="1"/>
</dbReference>
<dbReference type="PANTHER" id="PTHR43135:SF3">
    <property type="entry name" value="ALPHA-D-RIBOSE 1-METHYLPHOSPHONATE 5-TRIPHOSPHATE DIPHOSPHATASE"/>
    <property type="match status" value="1"/>
</dbReference>
<sequence>MKRLFAAIISLSVLAPAAKAQNDAAAAPQKAPIALTGGTIHTGTGQVIENGTLIFDKGKITYVGAATTSFPAGTETVSVVGKHVYPGLISPANQLGLVEIASVRATNDQQEVGDYTPNVRALIAYNTDSEVIPTVRGNGVLITQATPVGGVVSGMSSVMQLDGWNWEDAVLKKDDGVHLNWIGYFRRSFDGTGVSTVKNDKKDEQLHELDQLFNDAIAYAQSTPATVNMKLEAMKGLFDGSKNLYVSADYGKEIIEAVKFAKGKGVKKIVIIGGEESLLAADFLKENQVPVIVNTTHRLPNRTDDDTDLPYKLPYLLQKKGVLVGLGYIGLHWRTRNLPFLAGTVGGHGLTPEQALQLVTLNNARILGIDSYVGTLEKGKHATIVVSAGDLLDMRTAKVEKAYIQGKSVNLDDKQKKLYRTFSEKYGR</sequence>
<keyword evidence="4" id="KW-1185">Reference proteome</keyword>
<dbReference type="InterPro" id="IPR011059">
    <property type="entry name" value="Metal-dep_hydrolase_composite"/>
</dbReference>
<evidence type="ECO:0000313" key="3">
    <source>
        <dbReference type="EMBL" id="SDM09192.1"/>
    </source>
</evidence>
<dbReference type="SUPFAM" id="SSF51556">
    <property type="entry name" value="Metallo-dependent hydrolases"/>
    <property type="match status" value="1"/>
</dbReference>
<reference evidence="3 4" key="1">
    <citation type="submission" date="2016-10" db="EMBL/GenBank/DDBJ databases">
        <authorList>
            <person name="de Groot N.N."/>
        </authorList>
    </citation>
    <scope>NUCLEOTIDE SEQUENCE [LARGE SCALE GENOMIC DNA]</scope>
    <source>
        <strain evidence="3 4">DSM 21668</strain>
    </source>
</reference>
<dbReference type="PANTHER" id="PTHR43135">
    <property type="entry name" value="ALPHA-D-RIBOSE 1-METHYLPHOSPHONATE 5-TRIPHOSPHATE DIPHOSPHATASE"/>
    <property type="match status" value="1"/>
</dbReference>
<dbReference type="InterPro" id="IPR006680">
    <property type="entry name" value="Amidohydro-rel"/>
</dbReference>
<gene>
    <name evidence="3" type="ORF">SAMN04488090_2589</name>
</gene>
<accession>A0A1G9QDP2</accession>
<protein>
    <submittedName>
        <fullName evidence="3">Imidazolonepropionase</fullName>
    </submittedName>
</protein>
<dbReference type="Pfam" id="PF01979">
    <property type="entry name" value="Amidohydro_1"/>
    <property type="match status" value="1"/>
</dbReference>